<sequence>MQINTLKGNMLSLHLCIALDLPNTGTLEAPWDAWECDLIREGREFGPFDTPHADQNPYAWLAIMPTVSRLQLSSRPIGIDSWLVETPDGRSYMARRLIHAYALAIIGCTLGDVLPQWYEDPHFNKKVFLPPLNVEYGQSGPDEGVPTASTFQAPALGAITYGEALELAKSMTTNAQAFKYTCDGHSWVQIHLMDGTVHPLYQGDSTIGLAR</sequence>
<evidence type="ECO:0000313" key="1">
    <source>
        <dbReference type="EMBL" id="MBM5458619.1"/>
    </source>
</evidence>
<dbReference type="RefSeq" id="WP_203584559.1">
    <property type="nucleotide sequence ID" value="NZ_JACOPV010000008.1"/>
</dbReference>
<evidence type="ECO:0000313" key="2">
    <source>
        <dbReference type="Proteomes" id="UP000745663"/>
    </source>
</evidence>
<dbReference type="Proteomes" id="UP000745663">
    <property type="component" value="Unassembled WGS sequence"/>
</dbReference>
<comment type="caution">
    <text evidence="1">The sequence shown here is derived from an EMBL/GenBank/DDBJ whole genome shotgun (WGS) entry which is preliminary data.</text>
</comment>
<organism evidence="1 2">
    <name type="scientific">Pseudomonas arcuscaelestis</name>
    <dbReference type="NCBI Taxonomy" id="2710591"/>
    <lineage>
        <taxon>Bacteria</taxon>
        <taxon>Pseudomonadati</taxon>
        <taxon>Pseudomonadota</taxon>
        <taxon>Gammaproteobacteria</taxon>
        <taxon>Pseudomonadales</taxon>
        <taxon>Pseudomonadaceae</taxon>
        <taxon>Pseudomonas</taxon>
    </lineage>
</organism>
<gene>
    <name evidence="1" type="ORF">H8F21_13700</name>
</gene>
<keyword evidence="2" id="KW-1185">Reference proteome</keyword>
<name>A0ABS2BYD8_9PSED</name>
<proteinExistence type="predicted"/>
<accession>A0ABS2BYD8</accession>
<reference evidence="1 2" key="1">
    <citation type="submission" date="2020-08" db="EMBL/GenBank/DDBJ databases">
        <title>Description of novel Pseudomonas species.</title>
        <authorList>
            <person name="Duman M."/>
            <person name="Mulet M."/>
            <person name="Altun S."/>
            <person name="Saticioglu I.B."/>
            <person name="Lalucat J."/>
            <person name="Garcia-Valdes E."/>
        </authorList>
    </citation>
    <scope>NUCLEOTIDE SEQUENCE [LARGE SCALE GENOMIC DNA]</scope>
    <source>
        <strain evidence="1 2">P66</strain>
    </source>
</reference>
<protein>
    <recommendedName>
        <fullName evidence="3">Phage tail protein</fullName>
    </recommendedName>
</protein>
<evidence type="ECO:0008006" key="3">
    <source>
        <dbReference type="Google" id="ProtNLM"/>
    </source>
</evidence>
<dbReference type="EMBL" id="JACOPV010000008">
    <property type="protein sequence ID" value="MBM5458619.1"/>
    <property type="molecule type" value="Genomic_DNA"/>
</dbReference>